<dbReference type="OrthoDB" id="3329at2759"/>
<dbReference type="SMART" id="SM01228">
    <property type="entry name" value="GIDA_assoc_3"/>
    <property type="match status" value="1"/>
</dbReference>
<dbReference type="InterPro" id="IPR036188">
    <property type="entry name" value="FAD/NAD-bd_sf"/>
</dbReference>
<protein>
    <submittedName>
        <fullName evidence="7">Protein MTO1 homolog, mitochondrial-like</fullName>
    </submittedName>
</protein>
<dbReference type="Pfam" id="PF01134">
    <property type="entry name" value="GIDA"/>
    <property type="match status" value="1"/>
</dbReference>
<dbReference type="Proteomes" id="UP000694844">
    <property type="component" value="Chromosome 5"/>
</dbReference>
<dbReference type="InterPro" id="IPR047001">
    <property type="entry name" value="MnmG_C_subdom"/>
</dbReference>
<keyword evidence="3" id="KW-0285">Flavoprotein</keyword>
<accession>A0A8B8ETE9</accession>
<dbReference type="GO" id="GO:0030488">
    <property type="term" value="P:tRNA methylation"/>
    <property type="evidence" value="ECO:0007669"/>
    <property type="project" value="TreeGrafter"/>
</dbReference>
<dbReference type="Gene3D" id="3.50.50.60">
    <property type="entry name" value="FAD/NAD(P)-binding domain"/>
    <property type="match status" value="2"/>
</dbReference>
<name>A0A8B8ETE9_CRAVI</name>
<proteinExistence type="inferred from homology"/>
<dbReference type="InterPro" id="IPR002218">
    <property type="entry name" value="MnmG-rel"/>
</dbReference>
<dbReference type="AlphaFoldDB" id="A0A8B8ETE9"/>
<dbReference type="InterPro" id="IPR026904">
    <property type="entry name" value="MnmG_C"/>
</dbReference>
<dbReference type="GO" id="GO:0005829">
    <property type="term" value="C:cytosol"/>
    <property type="evidence" value="ECO:0007669"/>
    <property type="project" value="TreeGrafter"/>
</dbReference>
<evidence type="ECO:0000313" key="6">
    <source>
        <dbReference type="Proteomes" id="UP000694844"/>
    </source>
</evidence>
<feature type="domain" description="tRNA uridine 5-carboxymethylaminomethyl modification enzyme C-terminal subdomain" evidence="5">
    <location>
        <begin position="588"/>
        <end position="659"/>
    </location>
</feature>
<dbReference type="PANTHER" id="PTHR11806">
    <property type="entry name" value="GLUCOSE INHIBITED DIVISION PROTEIN A"/>
    <property type="match status" value="1"/>
</dbReference>
<evidence type="ECO:0000256" key="1">
    <source>
        <dbReference type="ARBA" id="ARBA00001974"/>
    </source>
</evidence>
<sequence length="676" mass="75502">MKVWSICAKFPLHTCGFRGCSPSARVRKVFQRNVSTEQKFDVIVVGGGHAGTEAACASARMGARTLLLTHKISTIGEMSCNPSFGGIGKGHLMMEVDALDGVCGRICDKTGISYKMLNTRKGPAVWGPRAQIDRTMYKNEIQREVLNTPNLTVRGGAVEDFILDQCHHPDLDTMKQRCLGVILESGEKIHGESVVLTTGTFLRGMIHIGLDQYPAGRMGDQPAVGLAKSLDDAGFTIARLKTGTPPRLDKNSIDFSKGIADPPDNPPHPFSYLNTEVWIRPEDQLQCYLTSTNEEVDKVVMETMHLNRHVQQEVKGPRYCPSIESKVLLFKGRRHQIWLEPEGMDSDVIYPQGISCTMPEEHQLRLVRAIPCLEKAVIVKPGYGVEYDFMDPRQLKPTLETIKIQSLFFAGQINGTTGYEEAAAQGIIAGINAAAKVLGKPPFTVDRTEGYIGVLIDDLITQGTNEPYRMFTSRAEFRLCLRPDNADKRLTAKGYNIGCVSEARYNHTRRQYEEVEEVIDKLQSVVKTKQDWHKLLQENANSNPHYYSAFQLLAVPGFTVEKFAKALPEVFGELHQKRHICHKVNAEGLYALAIEEQMSQIEEVQKEEQLQLPDFIDYHRLEDISTEIRTKLNDARPASIAAASRIPGMTPLALLKLLQFVKRNSDKSQHAGTLSR</sequence>
<dbReference type="InterPro" id="IPR020595">
    <property type="entry name" value="MnmG-rel_CS"/>
</dbReference>
<dbReference type="Gene3D" id="1.10.150.570">
    <property type="entry name" value="GidA associated domain, C-terminal subdomain"/>
    <property type="match status" value="1"/>
</dbReference>
<dbReference type="FunFam" id="3.50.50.60:FF:000002">
    <property type="entry name" value="tRNA uridine 5-carboxymethylaminomethyl modification enzyme MnmG"/>
    <property type="match status" value="1"/>
</dbReference>
<gene>
    <name evidence="7" type="primary">LOC111136444</name>
</gene>
<dbReference type="InterPro" id="IPR004416">
    <property type="entry name" value="MnmG"/>
</dbReference>
<dbReference type="FunFam" id="1.10.150.570:FF:000001">
    <property type="entry name" value="tRNA uridine 5-carboxymethylaminomethyl modification enzyme MnmG"/>
    <property type="match status" value="1"/>
</dbReference>
<keyword evidence="4" id="KW-0274">FAD</keyword>
<dbReference type="GO" id="GO:0005739">
    <property type="term" value="C:mitochondrion"/>
    <property type="evidence" value="ECO:0007669"/>
    <property type="project" value="GOC"/>
</dbReference>
<organism evidence="6 7">
    <name type="scientific">Crassostrea virginica</name>
    <name type="common">Eastern oyster</name>
    <dbReference type="NCBI Taxonomy" id="6565"/>
    <lineage>
        <taxon>Eukaryota</taxon>
        <taxon>Metazoa</taxon>
        <taxon>Spiralia</taxon>
        <taxon>Lophotrochozoa</taxon>
        <taxon>Mollusca</taxon>
        <taxon>Bivalvia</taxon>
        <taxon>Autobranchia</taxon>
        <taxon>Pteriomorphia</taxon>
        <taxon>Ostreida</taxon>
        <taxon>Ostreoidea</taxon>
        <taxon>Ostreidae</taxon>
        <taxon>Crassostrea</taxon>
    </lineage>
</organism>
<dbReference type="FunFam" id="3.50.50.60:FF:000082">
    <property type="entry name" value="protein MTO1 homolog, mitochondrial isoform X1"/>
    <property type="match status" value="1"/>
</dbReference>
<dbReference type="Pfam" id="PF21680">
    <property type="entry name" value="GIDA_C_1st"/>
    <property type="match status" value="1"/>
</dbReference>
<keyword evidence="6" id="KW-1185">Reference proteome</keyword>
<dbReference type="GO" id="GO:0070899">
    <property type="term" value="P:mitochondrial tRNA wobble uridine modification"/>
    <property type="evidence" value="ECO:0007669"/>
    <property type="project" value="UniProtKB-ARBA"/>
</dbReference>
<evidence type="ECO:0000256" key="3">
    <source>
        <dbReference type="ARBA" id="ARBA00022630"/>
    </source>
</evidence>
<comment type="cofactor">
    <cofactor evidence="1">
        <name>FAD</name>
        <dbReference type="ChEBI" id="CHEBI:57692"/>
    </cofactor>
</comment>
<dbReference type="PANTHER" id="PTHR11806:SF0">
    <property type="entry name" value="PROTEIN MTO1 HOMOLOG, MITOCHONDRIAL"/>
    <property type="match status" value="1"/>
</dbReference>
<evidence type="ECO:0000256" key="2">
    <source>
        <dbReference type="ARBA" id="ARBA00007653"/>
    </source>
</evidence>
<evidence type="ECO:0000313" key="7">
    <source>
        <dbReference type="RefSeq" id="XP_022343008.1"/>
    </source>
</evidence>
<evidence type="ECO:0000256" key="4">
    <source>
        <dbReference type="ARBA" id="ARBA00022827"/>
    </source>
</evidence>
<dbReference type="NCBIfam" id="TIGR00136">
    <property type="entry name" value="mnmG_gidA"/>
    <property type="match status" value="1"/>
</dbReference>
<reference evidence="7" key="1">
    <citation type="submission" date="2025-08" db="UniProtKB">
        <authorList>
            <consortium name="RefSeq"/>
        </authorList>
    </citation>
    <scope>IDENTIFICATION</scope>
    <source>
        <tissue evidence="7">Whole sample</tissue>
    </source>
</reference>
<evidence type="ECO:0000259" key="5">
    <source>
        <dbReference type="SMART" id="SM01228"/>
    </source>
</evidence>
<dbReference type="InterPro" id="IPR049312">
    <property type="entry name" value="GIDA_C_N"/>
</dbReference>
<dbReference type="GO" id="GO:0050660">
    <property type="term" value="F:flavin adenine dinucleotide binding"/>
    <property type="evidence" value="ECO:0007669"/>
    <property type="project" value="InterPro"/>
</dbReference>
<dbReference type="InterPro" id="IPR040131">
    <property type="entry name" value="MnmG_N"/>
</dbReference>
<comment type="similarity">
    <text evidence="2">Belongs to the MnmG family.</text>
</comment>
<dbReference type="GeneID" id="111136444"/>
<dbReference type="HAMAP" id="MF_00129">
    <property type="entry name" value="MnmG_GidA"/>
    <property type="match status" value="1"/>
</dbReference>
<dbReference type="KEGG" id="cvn:111136444"/>
<dbReference type="Pfam" id="PF13932">
    <property type="entry name" value="SAM_GIDA_C"/>
    <property type="match status" value="1"/>
</dbReference>
<dbReference type="InterPro" id="IPR044920">
    <property type="entry name" value="MnmG_C_subdom_sf"/>
</dbReference>
<dbReference type="RefSeq" id="XP_022343008.1">
    <property type="nucleotide sequence ID" value="XM_022487300.1"/>
</dbReference>
<dbReference type="SUPFAM" id="SSF51905">
    <property type="entry name" value="FAD/NAD(P)-binding domain"/>
    <property type="match status" value="1"/>
</dbReference>
<dbReference type="PROSITE" id="PS01281">
    <property type="entry name" value="GIDA_2"/>
    <property type="match status" value="1"/>
</dbReference>